<accession>A0ABW3ED85</accession>
<evidence type="ECO:0000313" key="3">
    <source>
        <dbReference type="Proteomes" id="UP001597104"/>
    </source>
</evidence>
<evidence type="ECO:0000313" key="2">
    <source>
        <dbReference type="EMBL" id="MFD0898092.1"/>
    </source>
</evidence>
<proteinExistence type="predicted"/>
<name>A0ABW3ED85_9LACO</name>
<sequence length="62" mass="6759">MKRWQTNSTGLLAAASAFWVLLGALLVLTGFLLITGQDFGLPLSLASIGMTTYFSVYAIYRK</sequence>
<keyword evidence="3" id="KW-1185">Reference proteome</keyword>
<dbReference type="RefSeq" id="WP_137636441.1">
    <property type="nucleotide sequence ID" value="NZ_BJDN01000001.1"/>
</dbReference>
<keyword evidence="1" id="KW-0472">Membrane</keyword>
<keyword evidence="1" id="KW-0812">Transmembrane</keyword>
<comment type="caution">
    <text evidence="2">The sequence shown here is derived from an EMBL/GenBank/DDBJ whole genome shotgun (WGS) entry which is preliminary data.</text>
</comment>
<reference evidence="3" key="1">
    <citation type="journal article" date="2019" name="Int. J. Syst. Evol. Microbiol.">
        <title>The Global Catalogue of Microorganisms (GCM) 10K type strain sequencing project: providing services to taxonomists for standard genome sequencing and annotation.</title>
        <authorList>
            <consortium name="The Broad Institute Genomics Platform"/>
            <consortium name="The Broad Institute Genome Sequencing Center for Infectious Disease"/>
            <person name="Wu L."/>
            <person name="Ma J."/>
        </authorList>
    </citation>
    <scope>NUCLEOTIDE SEQUENCE [LARGE SCALE GENOMIC DNA]</scope>
    <source>
        <strain evidence="3">CCM 8925</strain>
    </source>
</reference>
<feature type="transmembrane region" description="Helical" evidence="1">
    <location>
        <begin position="12"/>
        <end position="34"/>
    </location>
</feature>
<evidence type="ECO:0000256" key="1">
    <source>
        <dbReference type="SAM" id="Phobius"/>
    </source>
</evidence>
<gene>
    <name evidence="2" type="ORF">ACFQZ7_10195</name>
</gene>
<dbReference type="EMBL" id="JBHTIO010000044">
    <property type="protein sequence ID" value="MFD0898092.1"/>
    <property type="molecule type" value="Genomic_DNA"/>
</dbReference>
<protein>
    <submittedName>
        <fullName evidence="2">Uncharacterized protein</fullName>
    </submittedName>
</protein>
<organism evidence="2 3">
    <name type="scientific">Loigolactobacillus binensis</name>
    <dbReference type="NCBI Taxonomy" id="2559922"/>
    <lineage>
        <taxon>Bacteria</taxon>
        <taxon>Bacillati</taxon>
        <taxon>Bacillota</taxon>
        <taxon>Bacilli</taxon>
        <taxon>Lactobacillales</taxon>
        <taxon>Lactobacillaceae</taxon>
        <taxon>Loigolactobacillus</taxon>
    </lineage>
</organism>
<feature type="transmembrane region" description="Helical" evidence="1">
    <location>
        <begin position="40"/>
        <end position="60"/>
    </location>
</feature>
<keyword evidence="1" id="KW-1133">Transmembrane helix</keyword>
<dbReference type="Proteomes" id="UP001597104">
    <property type="component" value="Unassembled WGS sequence"/>
</dbReference>